<dbReference type="GO" id="GO:0016020">
    <property type="term" value="C:membrane"/>
    <property type="evidence" value="ECO:0007669"/>
    <property type="project" value="TreeGrafter"/>
</dbReference>
<dbReference type="AlphaFoldDB" id="V9VXD7"/>
<evidence type="ECO:0000313" key="2">
    <source>
        <dbReference type="EMBL" id="AHD02374.1"/>
    </source>
</evidence>
<dbReference type="PRINTS" id="PR00111">
    <property type="entry name" value="ABHYDROLASE"/>
</dbReference>
<dbReference type="InterPro" id="IPR022742">
    <property type="entry name" value="Hydrolase_4"/>
</dbReference>
<sequence length="311" mass="33924">MSWLLALIAAALILILIPLLRERLRKPMNAKARQSAPGGFAQLSGGLTHYRWSGPLRGPVAVCVHGLTTPSFVWDGVAQGLAAMGYRVLSYDLYGRGYSDRPAGLQDRAFFISQLEELLADQEVADDFTLIGYSMGGAIATAFAAANPGRLRELILLAPAGFGHSPDRLTKIIRQIPGLGDWLMHALFPALHVRGTNAERKLPSSVPGITDLQQRELACRGYIPAVLSSLRGILNEDFTEDHRRLHSHGVPVMAIWGQEDAVIPPNSPGRLAEHARSIRQEEIPGAGHGLPYTHTEEVLQIIAQNHRRGLL</sequence>
<evidence type="ECO:0000313" key="3">
    <source>
        <dbReference type="Proteomes" id="UP000018780"/>
    </source>
</evidence>
<gene>
    <name evidence="2" type="ORF">METH_18700</name>
</gene>
<dbReference type="Pfam" id="PF12146">
    <property type="entry name" value="Hydrolase_4"/>
    <property type="match status" value="1"/>
</dbReference>
<dbReference type="PATRIC" id="fig|999552.6.peg.3702"/>
<dbReference type="InterPro" id="IPR000073">
    <property type="entry name" value="AB_hydrolase_1"/>
</dbReference>
<dbReference type="STRING" id="999552.METH_18700"/>
<dbReference type="SUPFAM" id="SSF53474">
    <property type="entry name" value="alpha/beta-Hydrolases"/>
    <property type="match status" value="1"/>
</dbReference>
<proteinExistence type="predicted"/>
<dbReference type="GO" id="GO:0046464">
    <property type="term" value="P:acylglycerol catabolic process"/>
    <property type="evidence" value="ECO:0007669"/>
    <property type="project" value="TreeGrafter"/>
</dbReference>
<dbReference type="HOGENOM" id="CLU_020336_11_0_5"/>
<dbReference type="PRINTS" id="PR00412">
    <property type="entry name" value="EPOXHYDRLASE"/>
</dbReference>
<dbReference type="InterPro" id="IPR050266">
    <property type="entry name" value="AB_hydrolase_sf"/>
</dbReference>
<organism evidence="2 3">
    <name type="scientific">Leisingera methylohalidivorans DSM 14336</name>
    <dbReference type="NCBI Taxonomy" id="999552"/>
    <lineage>
        <taxon>Bacteria</taxon>
        <taxon>Pseudomonadati</taxon>
        <taxon>Pseudomonadota</taxon>
        <taxon>Alphaproteobacteria</taxon>
        <taxon>Rhodobacterales</taxon>
        <taxon>Roseobacteraceae</taxon>
        <taxon>Leisingera</taxon>
    </lineage>
</organism>
<dbReference type="PANTHER" id="PTHR43798">
    <property type="entry name" value="MONOACYLGLYCEROL LIPASE"/>
    <property type="match status" value="1"/>
</dbReference>
<name>V9VXD7_9RHOB</name>
<dbReference type="InterPro" id="IPR000639">
    <property type="entry name" value="Epox_hydrolase-like"/>
</dbReference>
<accession>V9VXD7</accession>
<feature type="domain" description="Serine aminopeptidase S33" evidence="1">
    <location>
        <begin position="62"/>
        <end position="290"/>
    </location>
</feature>
<reference evidence="2 3" key="1">
    <citation type="submission" date="2013-09" db="EMBL/GenBank/DDBJ databases">
        <authorList>
            <consortium name="DOE Joint Genome Institute"/>
            <person name="Klenk H.-P."/>
            <person name="Huntemann M."/>
            <person name="Han J."/>
            <person name="Chen A."/>
            <person name="Kyrpides N."/>
            <person name="Mavromatis K."/>
            <person name="Markowitz V."/>
            <person name="Palaniappan K."/>
            <person name="Ivanova N."/>
            <person name="Schaumberg A."/>
            <person name="Pati A."/>
            <person name="Liolios K."/>
            <person name="Nordberg H.P."/>
            <person name="Cantor M.N."/>
            <person name="Hua S.X."/>
            <person name="Woyke T."/>
        </authorList>
    </citation>
    <scope>NUCLEOTIDE SEQUENCE [LARGE SCALE GENOMIC DNA]</scope>
    <source>
        <strain evidence="2 3">DSM 14336</strain>
    </source>
</reference>
<protein>
    <submittedName>
        <fullName evidence="2">Alpha/beta hydrolase</fullName>
    </submittedName>
</protein>
<dbReference type="PANTHER" id="PTHR43798:SF33">
    <property type="entry name" value="HYDROLASE, PUTATIVE (AFU_ORTHOLOGUE AFUA_2G14860)-RELATED"/>
    <property type="match status" value="1"/>
</dbReference>
<dbReference type="RefSeq" id="WP_024091871.1">
    <property type="nucleotide sequence ID" value="NC_023135.1"/>
</dbReference>
<dbReference type="OrthoDB" id="7267294at2"/>
<dbReference type="GO" id="GO:0047372">
    <property type="term" value="F:monoacylglycerol lipase activity"/>
    <property type="evidence" value="ECO:0007669"/>
    <property type="project" value="TreeGrafter"/>
</dbReference>
<dbReference type="InterPro" id="IPR029058">
    <property type="entry name" value="AB_hydrolase_fold"/>
</dbReference>
<keyword evidence="2" id="KW-0378">Hydrolase</keyword>
<keyword evidence="3" id="KW-1185">Reference proteome</keyword>
<dbReference type="EMBL" id="CP006773">
    <property type="protein sequence ID" value="AHD02374.1"/>
    <property type="molecule type" value="Genomic_DNA"/>
</dbReference>
<evidence type="ECO:0000259" key="1">
    <source>
        <dbReference type="Pfam" id="PF12146"/>
    </source>
</evidence>
<dbReference type="Proteomes" id="UP000018780">
    <property type="component" value="Chromosome"/>
</dbReference>
<dbReference type="KEGG" id="lmd:METH_18700"/>
<dbReference type="Gene3D" id="3.40.50.1820">
    <property type="entry name" value="alpha/beta hydrolase"/>
    <property type="match status" value="1"/>
</dbReference>